<comment type="caution">
    <text evidence="8">The sequence shown here is derived from an EMBL/GenBank/DDBJ whole genome shotgun (WGS) entry which is preliminary data.</text>
</comment>
<dbReference type="SUPFAM" id="SSF52540">
    <property type="entry name" value="P-loop containing nucleoside triphosphate hydrolases"/>
    <property type="match status" value="1"/>
</dbReference>
<protein>
    <submittedName>
        <fullName evidence="8">Type IV secretion system protein VirD4</fullName>
    </submittedName>
</protein>
<evidence type="ECO:0000256" key="6">
    <source>
        <dbReference type="ARBA" id="ARBA00023136"/>
    </source>
</evidence>
<evidence type="ECO:0000256" key="3">
    <source>
        <dbReference type="ARBA" id="ARBA00022475"/>
    </source>
</evidence>
<proteinExistence type="inferred from homology"/>
<evidence type="ECO:0000256" key="7">
    <source>
        <dbReference type="SAM" id="Phobius"/>
    </source>
</evidence>
<accession>A0ABP2BTD4</accession>
<dbReference type="InterPro" id="IPR027417">
    <property type="entry name" value="P-loop_NTPase"/>
</dbReference>
<dbReference type="EMBL" id="FBYC01000003">
    <property type="protein sequence ID" value="CUX79960.1"/>
    <property type="molecule type" value="Genomic_DNA"/>
</dbReference>
<comment type="similarity">
    <text evidence="2">Belongs to the VirD4/TraG family.</text>
</comment>
<dbReference type="PANTHER" id="PTHR37937:SF1">
    <property type="entry name" value="CONJUGATIVE TRANSFER: DNA TRANSPORT"/>
    <property type="match status" value="1"/>
</dbReference>
<keyword evidence="5 7" id="KW-1133">Transmembrane helix</keyword>
<organism evidence="8 9">
    <name type="scientific">Roseibaca calidilacus</name>
    <dbReference type="NCBI Taxonomy" id="1666912"/>
    <lineage>
        <taxon>Bacteria</taxon>
        <taxon>Pseudomonadati</taxon>
        <taxon>Pseudomonadota</taxon>
        <taxon>Alphaproteobacteria</taxon>
        <taxon>Rhodobacterales</taxon>
        <taxon>Paracoccaceae</taxon>
        <taxon>Roseinatronobacter</taxon>
    </lineage>
</organism>
<feature type="transmembrane region" description="Helical" evidence="7">
    <location>
        <begin position="73"/>
        <end position="96"/>
    </location>
</feature>
<dbReference type="Gene3D" id="3.40.50.300">
    <property type="entry name" value="P-loop containing nucleotide triphosphate hydrolases"/>
    <property type="match status" value="1"/>
</dbReference>
<evidence type="ECO:0000313" key="8">
    <source>
        <dbReference type="EMBL" id="CUX79960.1"/>
    </source>
</evidence>
<dbReference type="InterPro" id="IPR051539">
    <property type="entry name" value="T4SS-coupling_protein"/>
</dbReference>
<keyword evidence="6 7" id="KW-0472">Membrane</keyword>
<dbReference type="CDD" id="cd01127">
    <property type="entry name" value="TrwB_TraG_TraD_VirD4"/>
    <property type="match status" value="2"/>
</dbReference>
<reference evidence="8 9" key="1">
    <citation type="submission" date="2016-01" db="EMBL/GenBank/DDBJ databases">
        <authorList>
            <person name="Varghese N."/>
        </authorList>
    </citation>
    <scope>NUCLEOTIDE SEQUENCE [LARGE SCALE GENOMIC DNA]</scope>
    <source>
        <strain evidence="8 9">HL-91</strain>
    </source>
</reference>
<sequence length="693" mass="75923">MSVRPMRRKTGGSAMIKTRVLAGLGLFAALGLSLAYILATGYLALKLTGSAATLDWGLLVQNWQAIRLHHPDIWQVVWLIFLFATLGTLLLGSFVVHEGLTRFGETHWQTRPELKRNGFFAKPGRGFLLGKMGKPKSSAKFLCSTTFPHCLVVAPTGRGKGTGFVIPNLLCFVGSAVVLDVKGENFDKTSRKRRARGDKVWRFAPVDWDRPTHRYNPLQRIAALPNPDQRQMELRKTANLFLQADGENAKGLLEGGIDLFVACGILAMECNLPTIGEIYRLASSGGDKNKQYAGYAEEVRSPSARLIFERMASTNDRTLTSYLSLLMTSGLSAWDNPTIDRATAVSDFDFSTFRRKPQTVYLVVSPDNIRPLAPLIRLFFSDLIASLQDHEPGEDEPWPVMIMLDEFDRLGKMPIVAESIKTLRSYGGHLAIITQTIPALDEIYGENTRLSLQGGAGVKLYMTPSEKRTVTEVSEGVGMTTKRVVSKSRAMGRGMFDTNLSERTEERPLLTEDEAARLDLDDIILVIDGQHPARAKRIKYYEDAKLRHLFEGQTGDYPLPLGGKLNAQDAAEIDDRMVAIVQRQTEGMIAAQRVGAGAVAAPPPATAPTPRPRRVSGLLMAAKIIDISGFDPAKAPKPIFERAKTATPLLKRRSGRSSQILSKAKLISPTPENCAAVERIADILGGDAGSAAA</sequence>
<name>A0ABP2BTD4_9RHOB</name>
<evidence type="ECO:0000256" key="2">
    <source>
        <dbReference type="ARBA" id="ARBA00008806"/>
    </source>
</evidence>
<evidence type="ECO:0000313" key="9">
    <source>
        <dbReference type="Proteomes" id="UP000182045"/>
    </source>
</evidence>
<keyword evidence="4 7" id="KW-0812">Transmembrane</keyword>
<dbReference type="Pfam" id="PF02534">
    <property type="entry name" value="T4SS-DNA_transf"/>
    <property type="match status" value="1"/>
</dbReference>
<dbReference type="PANTHER" id="PTHR37937">
    <property type="entry name" value="CONJUGATIVE TRANSFER: DNA TRANSPORT"/>
    <property type="match status" value="1"/>
</dbReference>
<evidence type="ECO:0000256" key="1">
    <source>
        <dbReference type="ARBA" id="ARBA00004651"/>
    </source>
</evidence>
<dbReference type="InterPro" id="IPR003688">
    <property type="entry name" value="TraG/VirD4"/>
</dbReference>
<gene>
    <name evidence="8" type="ORF">Ga0058931_0658</name>
</gene>
<keyword evidence="9" id="KW-1185">Reference proteome</keyword>
<dbReference type="Proteomes" id="UP000182045">
    <property type="component" value="Unassembled WGS sequence"/>
</dbReference>
<evidence type="ECO:0000256" key="4">
    <source>
        <dbReference type="ARBA" id="ARBA00022692"/>
    </source>
</evidence>
<comment type="subcellular location">
    <subcellularLocation>
        <location evidence="1">Cell membrane</location>
        <topology evidence="1">Multi-pass membrane protein</topology>
    </subcellularLocation>
</comment>
<evidence type="ECO:0000256" key="5">
    <source>
        <dbReference type="ARBA" id="ARBA00022989"/>
    </source>
</evidence>
<keyword evidence="3" id="KW-1003">Cell membrane</keyword>